<sequence length="587" mass="65107">MDPRSNPGASSNGDGSGNTPAGNTRVQVQGQDPRADYSLSLQKACDVAVRRVQTTIVSNRNLEAALVTAPSAVGVMAILLKAAGMDAAAGLEVESQEVKDERGAKHGDLPSKYFHTNLQHCSDIGRLAFLDAEMGMGTIMVAAQSMLTELGPVAEIINLLEDPEDARYNLMPRIGDIKRVAEKCLQNAEAVKSKFEYWYLVIIHLKQTSLTKRGEVIKQQEDTKAEQSKARAAESGHREKINASERQIKMLEESVKDAQAEVRRYEREADKLRDLPITPEPAVLEELQRIEALYPETPLPQAHKNRGILGEVKVWLVGESSHDDMDRMQAHRERIQKLRDKAMEQATEQRTRQRKEAAERLDKAVEMEMNSIAKLESARESLRSEVDQLAEARASLAKTQVDLGELIKKGNTLEGTMEILQQSITALGKMKENIEQLVEFFKSNLIDVQASIEYSVDPFLSDVERGLKKGANPEEVQEINLSGRSKQRVLSLALQMQGRFAAIADISAGYVAVSKNYIRPIINEMESLSIVGDSEWERGKGEFDAKCRTAMDDIVKLARELDTHVKTNIASRIHFLKGLAIEAAGAN</sequence>
<feature type="compositionally biased region" description="Polar residues" evidence="2">
    <location>
        <begin position="7"/>
        <end position="30"/>
    </location>
</feature>
<feature type="coiled-coil region" evidence="1">
    <location>
        <begin position="241"/>
        <end position="275"/>
    </location>
</feature>
<keyword evidence="1" id="KW-0175">Coiled coil</keyword>
<dbReference type="EMBL" id="JAVHNQ010000004">
    <property type="protein sequence ID" value="KAK6350256.1"/>
    <property type="molecule type" value="Genomic_DNA"/>
</dbReference>
<organism evidence="3 4">
    <name type="scientific">Orbilia brochopaga</name>
    <dbReference type="NCBI Taxonomy" id="3140254"/>
    <lineage>
        <taxon>Eukaryota</taxon>
        <taxon>Fungi</taxon>
        <taxon>Dikarya</taxon>
        <taxon>Ascomycota</taxon>
        <taxon>Pezizomycotina</taxon>
        <taxon>Orbiliomycetes</taxon>
        <taxon>Orbiliales</taxon>
        <taxon>Orbiliaceae</taxon>
        <taxon>Orbilia</taxon>
    </lineage>
</organism>
<evidence type="ECO:0000256" key="1">
    <source>
        <dbReference type="SAM" id="Coils"/>
    </source>
</evidence>
<accession>A0AAV9UZS7</accession>
<comment type="caution">
    <text evidence="3">The sequence shown here is derived from an EMBL/GenBank/DDBJ whole genome shotgun (WGS) entry which is preliminary data.</text>
</comment>
<evidence type="ECO:0000313" key="4">
    <source>
        <dbReference type="Proteomes" id="UP001375240"/>
    </source>
</evidence>
<feature type="region of interest" description="Disordered" evidence="2">
    <location>
        <begin position="221"/>
        <end position="240"/>
    </location>
</feature>
<feature type="region of interest" description="Disordered" evidence="2">
    <location>
        <begin position="1"/>
        <end position="30"/>
    </location>
</feature>
<protein>
    <submittedName>
        <fullName evidence="3">Uncharacterized protein</fullName>
    </submittedName>
</protein>
<feature type="coiled-coil region" evidence="1">
    <location>
        <begin position="325"/>
        <end position="399"/>
    </location>
</feature>
<proteinExistence type="predicted"/>
<dbReference type="AlphaFoldDB" id="A0AAV9UZS7"/>
<gene>
    <name evidence="3" type="ORF">TWF696_006491</name>
</gene>
<dbReference type="Proteomes" id="UP001375240">
    <property type="component" value="Unassembled WGS sequence"/>
</dbReference>
<reference evidence="3 4" key="1">
    <citation type="submission" date="2019-10" db="EMBL/GenBank/DDBJ databases">
        <authorList>
            <person name="Palmer J.M."/>
        </authorList>
    </citation>
    <scope>NUCLEOTIDE SEQUENCE [LARGE SCALE GENOMIC DNA]</scope>
    <source>
        <strain evidence="3 4">TWF696</strain>
    </source>
</reference>
<name>A0AAV9UZS7_9PEZI</name>
<evidence type="ECO:0000256" key="2">
    <source>
        <dbReference type="SAM" id="MobiDB-lite"/>
    </source>
</evidence>
<dbReference type="PANTHER" id="PTHR33488:SF2">
    <property type="entry name" value="EARLY ENDOSOME ANTIGEN 1-LIKE"/>
    <property type="match status" value="1"/>
</dbReference>
<keyword evidence="4" id="KW-1185">Reference proteome</keyword>
<dbReference type="PANTHER" id="PTHR33488">
    <property type="entry name" value="ZGC:162509"/>
    <property type="match status" value="1"/>
</dbReference>
<evidence type="ECO:0000313" key="3">
    <source>
        <dbReference type="EMBL" id="KAK6350256.1"/>
    </source>
</evidence>